<evidence type="ECO:0000313" key="2">
    <source>
        <dbReference type="Proteomes" id="UP000828390"/>
    </source>
</evidence>
<comment type="caution">
    <text evidence="1">The sequence shown here is derived from an EMBL/GenBank/DDBJ whole genome shotgun (WGS) entry which is preliminary data.</text>
</comment>
<gene>
    <name evidence="1" type="ORF">DPMN_053908</name>
</gene>
<reference evidence="1" key="2">
    <citation type="submission" date="2020-11" db="EMBL/GenBank/DDBJ databases">
        <authorList>
            <person name="McCartney M.A."/>
            <person name="Auch B."/>
            <person name="Kono T."/>
            <person name="Mallez S."/>
            <person name="Becker A."/>
            <person name="Gohl D.M."/>
            <person name="Silverstein K.A.T."/>
            <person name="Koren S."/>
            <person name="Bechman K.B."/>
            <person name="Herman A."/>
            <person name="Abrahante J.E."/>
            <person name="Garbe J."/>
        </authorList>
    </citation>
    <scope>NUCLEOTIDE SEQUENCE</scope>
    <source>
        <strain evidence="1">Duluth1</strain>
        <tissue evidence="1">Whole animal</tissue>
    </source>
</reference>
<sequence length="77" mass="8915">MTLHHPCNRPCWRTKSSDEAITFSINSCNIFEKRPAPQRFTQAHWQDMMRKIKHETKPYWSKPGITTTADAVATLLG</sequence>
<accession>A0A9D4HP97</accession>
<keyword evidence="2" id="KW-1185">Reference proteome</keyword>
<dbReference type="Proteomes" id="UP000828390">
    <property type="component" value="Unassembled WGS sequence"/>
</dbReference>
<organism evidence="1 2">
    <name type="scientific">Dreissena polymorpha</name>
    <name type="common">Zebra mussel</name>
    <name type="synonym">Mytilus polymorpha</name>
    <dbReference type="NCBI Taxonomy" id="45954"/>
    <lineage>
        <taxon>Eukaryota</taxon>
        <taxon>Metazoa</taxon>
        <taxon>Spiralia</taxon>
        <taxon>Lophotrochozoa</taxon>
        <taxon>Mollusca</taxon>
        <taxon>Bivalvia</taxon>
        <taxon>Autobranchia</taxon>
        <taxon>Heteroconchia</taxon>
        <taxon>Euheterodonta</taxon>
        <taxon>Imparidentia</taxon>
        <taxon>Neoheterodontei</taxon>
        <taxon>Myida</taxon>
        <taxon>Dreissenoidea</taxon>
        <taxon>Dreissenidae</taxon>
        <taxon>Dreissena</taxon>
    </lineage>
</organism>
<name>A0A9D4HP97_DREPO</name>
<proteinExistence type="predicted"/>
<evidence type="ECO:0000313" key="1">
    <source>
        <dbReference type="EMBL" id="KAH3727962.1"/>
    </source>
</evidence>
<reference evidence="1" key="1">
    <citation type="journal article" date="2019" name="bioRxiv">
        <title>The Genome of the Zebra Mussel, Dreissena polymorpha: A Resource for Invasive Species Research.</title>
        <authorList>
            <person name="McCartney M.A."/>
            <person name="Auch B."/>
            <person name="Kono T."/>
            <person name="Mallez S."/>
            <person name="Zhang Y."/>
            <person name="Obille A."/>
            <person name="Becker A."/>
            <person name="Abrahante J.E."/>
            <person name="Garbe J."/>
            <person name="Badalamenti J.P."/>
            <person name="Herman A."/>
            <person name="Mangelson H."/>
            <person name="Liachko I."/>
            <person name="Sullivan S."/>
            <person name="Sone E.D."/>
            <person name="Koren S."/>
            <person name="Silverstein K.A.T."/>
            <person name="Beckman K.B."/>
            <person name="Gohl D.M."/>
        </authorList>
    </citation>
    <scope>NUCLEOTIDE SEQUENCE</scope>
    <source>
        <strain evidence="1">Duluth1</strain>
        <tissue evidence="1">Whole animal</tissue>
    </source>
</reference>
<dbReference type="EMBL" id="JAIWYP010000012">
    <property type="protein sequence ID" value="KAH3727962.1"/>
    <property type="molecule type" value="Genomic_DNA"/>
</dbReference>
<dbReference type="AlphaFoldDB" id="A0A9D4HP97"/>
<protein>
    <submittedName>
        <fullName evidence="1">Uncharacterized protein</fullName>
    </submittedName>
</protein>